<dbReference type="InterPro" id="IPR002155">
    <property type="entry name" value="Thiolase"/>
</dbReference>
<dbReference type="EC" id="2.3.1.9" evidence="8"/>
<name>A0A2A4XHH9_9GAMM</name>
<evidence type="ECO:0000259" key="7">
    <source>
        <dbReference type="Pfam" id="PF02803"/>
    </source>
</evidence>
<comment type="similarity">
    <text evidence="1 5">Belongs to the thiolase-like superfamily. Thiolase family.</text>
</comment>
<feature type="active site" description="Proton acceptor" evidence="4">
    <location>
        <position position="381"/>
    </location>
</feature>
<dbReference type="PROSITE" id="PS00099">
    <property type="entry name" value="THIOLASE_3"/>
    <property type="match status" value="1"/>
</dbReference>
<reference evidence="9" key="1">
    <citation type="submission" date="2017-08" db="EMBL/GenBank/DDBJ databases">
        <title>A dynamic microbial community with high functional redundancy inhabits the cold, oxic subseafloor aquifer.</title>
        <authorList>
            <person name="Tully B.J."/>
            <person name="Wheat C.G."/>
            <person name="Glazer B.T."/>
            <person name="Huber J.A."/>
        </authorList>
    </citation>
    <scope>NUCLEOTIDE SEQUENCE [LARGE SCALE GENOMIC DNA]</scope>
</reference>
<evidence type="ECO:0000313" key="8">
    <source>
        <dbReference type="EMBL" id="PCI82122.1"/>
    </source>
</evidence>
<feature type="domain" description="Thiolase C-terminal" evidence="7">
    <location>
        <begin position="273"/>
        <end position="393"/>
    </location>
</feature>
<evidence type="ECO:0000256" key="2">
    <source>
        <dbReference type="ARBA" id="ARBA00022679"/>
    </source>
</evidence>
<evidence type="ECO:0000313" key="9">
    <source>
        <dbReference type="Proteomes" id="UP000218767"/>
    </source>
</evidence>
<evidence type="ECO:0000256" key="1">
    <source>
        <dbReference type="ARBA" id="ARBA00010982"/>
    </source>
</evidence>
<dbReference type="Pfam" id="PF02803">
    <property type="entry name" value="Thiolase_C"/>
    <property type="match status" value="1"/>
</dbReference>
<dbReference type="SUPFAM" id="SSF53901">
    <property type="entry name" value="Thiolase-like"/>
    <property type="match status" value="2"/>
</dbReference>
<feature type="domain" description="Thiolase N-terminal" evidence="6">
    <location>
        <begin position="8"/>
        <end position="265"/>
    </location>
</feature>
<dbReference type="AlphaFoldDB" id="A0A2A4XHH9"/>
<gene>
    <name evidence="8" type="ORF">COB20_00510</name>
</gene>
<dbReference type="CDD" id="cd00751">
    <property type="entry name" value="thiolase"/>
    <property type="match status" value="1"/>
</dbReference>
<dbReference type="FunFam" id="3.40.47.10:FF:000010">
    <property type="entry name" value="Acetyl-CoA acetyltransferase (Thiolase)"/>
    <property type="match status" value="1"/>
</dbReference>
<evidence type="ECO:0000259" key="6">
    <source>
        <dbReference type="Pfam" id="PF00108"/>
    </source>
</evidence>
<dbReference type="PANTHER" id="PTHR18919:SF164">
    <property type="entry name" value="ACETYL-COA ACETYLTRANSFERASE"/>
    <property type="match status" value="1"/>
</dbReference>
<organism evidence="8 9">
    <name type="scientific">SAR86 cluster bacterium</name>
    <dbReference type="NCBI Taxonomy" id="2030880"/>
    <lineage>
        <taxon>Bacteria</taxon>
        <taxon>Pseudomonadati</taxon>
        <taxon>Pseudomonadota</taxon>
        <taxon>Gammaproteobacteria</taxon>
        <taxon>SAR86 cluster</taxon>
    </lineage>
</organism>
<keyword evidence="3 5" id="KW-0012">Acyltransferase</keyword>
<dbReference type="Gene3D" id="3.40.47.10">
    <property type="match status" value="2"/>
</dbReference>
<dbReference type="EMBL" id="NVUL01000002">
    <property type="protein sequence ID" value="PCI82122.1"/>
    <property type="molecule type" value="Genomic_DNA"/>
</dbReference>
<feature type="active site" description="Proton acceptor" evidence="4">
    <location>
        <position position="351"/>
    </location>
</feature>
<dbReference type="GO" id="GO:0003985">
    <property type="term" value="F:acetyl-CoA C-acetyltransferase activity"/>
    <property type="evidence" value="ECO:0007669"/>
    <property type="project" value="UniProtKB-EC"/>
</dbReference>
<feature type="active site" description="Acyl-thioester intermediate" evidence="4">
    <location>
        <position position="92"/>
    </location>
</feature>
<proteinExistence type="inferred from homology"/>
<dbReference type="Proteomes" id="UP000218767">
    <property type="component" value="Unassembled WGS sequence"/>
</dbReference>
<dbReference type="InterPro" id="IPR020617">
    <property type="entry name" value="Thiolase_C"/>
</dbReference>
<dbReference type="InterPro" id="IPR020616">
    <property type="entry name" value="Thiolase_N"/>
</dbReference>
<protein>
    <submittedName>
        <fullName evidence="8">Acetyl-CoA C-acyltransferase</fullName>
        <ecNumber evidence="8">2.3.1.9</ecNumber>
    </submittedName>
</protein>
<dbReference type="InterPro" id="IPR020610">
    <property type="entry name" value="Thiolase_AS"/>
</dbReference>
<sequence length="395" mass="41126">MVNQENSVVVVAAARTPMGGLQGDLAEVGATRLGAVSIAAAMLRANLSADEIDEVYFGNVVSAGLKQAPARQAALAAGIDEATPCTTISKVCGSGMKAIMIGRDQIVAGNADVVMTGGMENMSATPYLIPKARNGLRLGHGELKDSLFLDGLEDAEAGGLMGSFAQSTADQYCIGREKMDEYAIKSLKRAQVAQQQGYMHEEIAAVSVESRSGVRVVEEDEQPAKANLEKIPKLRPAFKKDGTVTAANSSSISDGAAAVLLMRESTALQKKVTPLARLVAQSSHAQAPKDFCLAPVAAVQKVLDKAGWSVDDVDLFELNEAFAVVPLLAIEQLKLDSEKVNIHGGACALGHPLGASGARILVTLIYALKRTGKSRGVAALCIGGGEATAMAIELV</sequence>
<comment type="caution">
    <text evidence="8">The sequence shown here is derived from an EMBL/GenBank/DDBJ whole genome shotgun (WGS) entry which is preliminary data.</text>
</comment>
<dbReference type="InterPro" id="IPR020615">
    <property type="entry name" value="Thiolase_acyl_enz_int_AS"/>
</dbReference>
<dbReference type="NCBIfam" id="TIGR01930">
    <property type="entry name" value="AcCoA-C-Actrans"/>
    <property type="match status" value="1"/>
</dbReference>
<keyword evidence="2 5" id="KW-0808">Transferase</keyword>
<dbReference type="Pfam" id="PF00108">
    <property type="entry name" value="Thiolase_N"/>
    <property type="match status" value="1"/>
</dbReference>
<dbReference type="PANTHER" id="PTHR18919">
    <property type="entry name" value="ACETYL-COA C-ACYLTRANSFERASE"/>
    <property type="match status" value="1"/>
</dbReference>
<dbReference type="GO" id="GO:0044281">
    <property type="term" value="P:small molecule metabolic process"/>
    <property type="evidence" value="ECO:0007669"/>
    <property type="project" value="UniProtKB-ARBA"/>
</dbReference>
<evidence type="ECO:0000256" key="3">
    <source>
        <dbReference type="ARBA" id="ARBA00023315"/>
    </source>
</evidence>
<dbReference type="PROSITE" id="PS00098">
    <property type="entry name" value="THIOLASE_1"/>
    <property type="match status" value="1"/>
</dbReference>
<dbReference type="InterPro" id="IPR016039">
    <property type="entry name" value="Thiolase-like"/>
</dbReference>
<accession>A0A2A4XHH9</accession>
<dbReference type="PIRSF" id="PIRSF000429">
    <property type="entry name" value="Ac-CoA_Ac_transf"/>
    <property type="match status" value="1"/>
</dbReference>
<evidence type="ECO:0000256" key="5">
    <source>
        <dbReference type="RuleBase" id="RU003557"/>
    </source>
</evidence>
<evidence type="ECO:0000256" key="4">
    <source>
        <dbReference type="PIRSR" id="PIRSR000429-1"/>
    </source>
</evidence>